<proteinExistence type="predicted"/>
<keyword evidence="3" id="KW-0040">ANK repeat</keyword>
<protein>
    <recommendedName>
        <fullName evidence="5">Chromo domain-containing protein</fullName>
    </recommendedName>
</protein>
<organism evidence="6 7">
    <name type="scientific">Thlaspi arvense</name>
    <name type="common">Field penny-cress</name>
    <dbReference type="NCBI Taxonomy" id="13288"/>
    <lineage>
        <taxon>Eukaryota</taxon>
        <taxon>Viridiplantae</taxon>
        <taxon>Streptophyta</taxon>
        <taxon>Embryophyta</taxon>
        <taxon>Tracheophyta</taxon>
        <taxon>Spermatophyta</taxon>
        <taxon>Magnoliopsida</taxon>
        <taxon>eudicotyledons</taxon>
        <taxon>Gunneridae</taxon>
        <taxon>Pentapetalae</taxon>
        <taxon>rosids</taxon>
        <taxon>malvids</taxon>
        <taxon>Brassicales</taxon>
        <taxon>Brassicaceae</taxon>
        <taxon>Thlaspideae</taxon>
        <taxon>Thlaspi</taxon>
    </lineage>
</organism>
<evidence type="ECO:0000256" key="1">
    <source>
        <dbReference type="ARBA" id="ARBA00004123"/>
    </source>
</evidence>
<dbReference type="CDD" id="cd00024">
    <property type="entry name" value="CD_CSD"/>
    <property type="match status" value="1"/>
</dbReference>
<dbReference type="SMART" id="SM00298">
    <property type="entry name" value="CHROMO"/>
    <property type="match status" value="3"/>
</dbReference>
<dbReference type="InterPro" id="IPR051219">
    <property type="entry name" value="Heterochromatin_chromo-domain"/>
</dbReference>
<dbReference type="EMBL" id="CAJVSB020000378">
    <property type="protein sequence ID" value="CAH2050128.1"/>
    <property type="molecule type" value="Genomic_DNA"/>
</dbReference>
<dbReference type="InterPro" id="IPR002110">
    <property type="entry name" value="Ankyrin_rpt"/>
</dbReference>
<dbReference type="SMART" id="SM00248">
    <property type="entry name" value="ANK"/>
    <property type="match status" value="2"/>
</dbReference>
<sequence length="402" mass="44713">MKIQKYVYLEFLRDVVPYLKLSFSDSSFNHDHPTRSHRSYPLATSESQLHPPMDALCSNPSLSRIKFTSKLRLPAAPPLSISSLHLRPHRHHPHHLRLRTSTVDNHQQPQVQEPELTYEDYNEDESYGEVDKIIGSRALEGGKGMEYLIQWKDDHAPTWVPSNYIAADVVAEDVDAVDADGRTALLFVAGLGSEPCVRLLAEAGADLNHRDNAGGLTALHMAAGYVKPGVAKVLIELGADRRLRTNGENANGYRRRNSPGNAEGESDAVREKVGAGERNQGFGGGDLRVCGGAGSDREERERDKVEYLVRWKDGGENEWVRAALVAEDVVADFEAGVEYAVAEAVVNRRDEGGRREYLVKWTDMEEATWEPEGNVDPELIKEFEAAQNGVPVGLEVWERRPS</sequence>
<evidence type="ECO:0000313" key="7">
    <source>
        <dbReference type="Proteomes" id="UP000836841"/>
    </source>
</evidence>
<reference evidence="6 7" key="1">
    <citation type="submission" date="2022-03" db="EMBL/GenBank/DDBJ databases">
        <authorList>
            <person name="Nunn A."/>
            <person name="Chopra R."/>
            <person name="Nunn A."/>
            <person name="Contreras Garrido A."/>
        </authorList>
    </citation>
    <scope>NUCLEOTIDE SEQUENCE [LARGE SCALE GENOMIC DNA]</scope>
</reference>
<feature type="region of interest" description="Disordered" evidence="4">
    <location>
        <begin position="246"/>
        <end position="269"/>
    </location>
</feature>
<evidence type="ECO:0000256" key="4">
    <source>
        <dbReference type="SAM" id="MobiDB-lite"/>
    </source>
</evidence>
<evidence type="ECO:0000313" key="6">
    <source>
        <dbReference type="EMBL" id="CAH2050128.1"/>
    </source>
</evidence>
<dbReference type="Gene3D" id="1.25.40.20">
    <property type="entry name" value="Ankyrin repeat-containing domain"/>
    <property type="match status" value="1"/>
</dbReference>
<dbReference type="PANTHER" id="PTHR22812">
    <property type="entry name" value="CHROMOBOX PROTEIN"/>
    <property type="match status" value="1"/>
</dbReference>
<dbReference type="Pfam" id="PF12796">
    <property type="entry name" value="Ank_2"/>
    <property type="match status" value="1"/>
</dbReference>
<gene>
    <name evidence="6" type="ORF">TAV2_LOCUS8493</name>
</gene>
<dbReference type="InterPro" id="IPR016197">
    <property type="entry name" value="Chromo-like_dom_sf"/>
</dbReference>
<accession>A0AAU9RWD6</accession>
<dbReference type="AlphaFoldDB" id="A0AAU9RWD6"/>
<dbReference type="GO" id="GO:0005634">
    <property type="term" value="C:nucleus"/>
    <property type="evidence" value="ECO:0007669"/>
    <property type="project" value="UniProtKB-SubCell"/>
</dbReference>
<dbReference type="InterPro" id="IPR023780">
    <property type="entry name" value="Chromo_domain"/>
</dbReference>
<feature type="domain" description="Chromo" evidence="5">
    <location>
        <begin position="340"/>
        <end position="402"/>
    </location>
</feature>
<comment type="caution">
    <text evidence="6">The sequence shown here is derived from an EMBL/GenBank/DDBJ whole genome shotgun (WGS) entry which is preliminary data.</text>
</comment>
<dbReference type="PROSITE" id="PS50013">
    <property type="entry name" value="CHROMO_2"/>
    <property type="match status" value="1"/>
</dbReference>
<evidence type="ECO:0000259" key="5">
    <source>
        <dbReference type="PROSITE" id="PS50013"/>
    </source>
</evidence>
<dbReference type="Pfam" id="PF00385">
    <property type="entry name" value="Chromo"/>
    <property type="match status" value="1"/>
</dbReference>
<name>A0AAU9RWD6_THLAR</name>
<evidence type="ECO:0000256" key="3">
    <source>
        <dbReference type="PROSITE-ProRule" id="PRU00023"/>
    </source>
</evidence>
<dbReference type="SUPFAM" id="SSF54160">
    <property type="entry name" value="Chromo domain-like"/>
    <property type="match status" value="3"/>
</dbReference>
<dbReference type="InterPro" id="IPR036770">
    <property type="entry name" value="Ankyrin_rpt-contain_sf"/>
</dbReference>
<dbReference type="PROSITE" id="PS50088">
    <property type="entry name" value="ANK_REPEAT"/>
    <property type="match status" value="2"/>
</dbReference>
<dbReference type="InterPro" id="IPR000953">
    <property type="entry name" value="Chromo/chromo_shadow_dom"/>
</dbReference>
<dbReference type="Proteomes" id="UP000836841">
    <property type="component" value="Unassembled WGS sequence"/>
</dbReference>
<feature type="repeat" description="ANK" evidence="3">
    <location>
        <begin position="214"/>
        <end position="246"/>
    </location>
</feature>
<dbReference type="SUPFAM" id="SSF48403">
    <property type="entry name" value="Ankyrin repeat"/>
    <property type="match status" value="1"/>
</dbReference>
<comment type="subcellular location">
    <subcellularLocation>
        <location evidence="1">Nucleus</location>
    </subcellularLocation>
</comment>
<keyword evidence="2" id="KW-0539">Nucleus</keyword>
<dbReference type="PROSITE" id="PS50297">
    <property type="entry name" value="ANK_REP_REGION"/>
    <property type="match status" value="2"/>
</dbReference>
<dbReference type="Gene3D" id="2.40.50.40">
    <property type="match status" value="3"/>
</dbReference>
<feature type="repeat" description="ANK" evidence="3">
    <location>
        <begin position="180"/>
        <end position="212"/>
    </location>
</feature>
<evidence type="ECO:0000256" key="2">
    <source>
        <dbReference type="ARBA" id="ARBA00023242"/>
    </source>
</evidence>
<keyword evidence="7" id="KW-1185">Reference proteome</keyword>